<sequence>MAPRVRIATAGWAIPRAVAEQFPAEGSGLERYAGRFDAVEINSTFYRSHRTSTYERWAAQTPAHFRFALKLPRAITHAARLVDADAALAAFRVEAEPLGDKLGPLLVQLPPSLVFEAPLAKRFWTALREHWSGPVVCEPRHASWFEADADAMLAGFRVARAAADPALSEAAARPGGWSGLAYWRWHGSPRMYYSAYDETQLQALASELQVRPGEVWCVFDNTTSGAAAANALDLQARVAAGLLHATESRAASE</sequence>
<accession>A0A328AZ38</accession>
<dbReference type="Proteomes" id="UP000249725">
    <property type="component" value="Unassembled WGS sequence"/>
</dbReference>
<dbReference type="OrthoDB" id="9780310at2"/>
<evidence type="ECO:0000313" key="2">
    <source>
        <dbReference type="Proteomes" id="UP000249725"/>
    </source>
</evidence>
<organism evidence="1 2">
    <name type="scientific">Phenylobacterium deserti</name>
    <dbReference type="NCBI Taxonomy" id="1914756"/>
    <lineage>
        <taxon>Bacteria</taxon>
        <taxon>Pseudomonadati</taxon>
        <taxon>Pseudomonadota</taxon>
        <taxon>Alphaproteobacteria</taxon>
        <taxon>Caulobacterales</taxon>
        <taxon>Caulobacteraceae</taxon>
        <taxon>Phenylobacterium</taxon>
    </lineage>
</organism>
<keyword evidence="2" id="KW-1185">Reference proteome</keyword>
<dbReference type="AlphaFoldDB" id="A0A328AZ38"/>
<dbReference type="InterPro" id="IPR002763">
    <property type="entry name" value="DUF72"/>
</dbReference>
<dbReference type="InterPro" id="IPR036520">
    <property type="entry name" value="UPF0759_sf"/>
</dbReference>
<dbReference type="SUPFAM" id="SSF117396">
    <property type="entry name" value="TM1631-like"/>
    <property type="match status" value="1"/>
</dbReference>
<comment type="caution">
    <text evidence="1">The sequence shown here is derived from an EMBL/GenBank/DDBJ whole genome shotgun (WGS) entry which is preliminary data.</text>
</comment>
<dbReference type="PANTHER" id="PTHR30348">
    <property type="entry name" value="UNCHARACTERIZED PROTEIN YECE"/>
    <property type="match status" value="1"/>
</dbReference>
<proteinExistence type="predicted"/>
<dbReference type="Gene3D" id="3.20.20.410">
    <property type="entry name" value="Protein of unknown function UPF0759"/>
    <property type="match status" value="1"/>
</dbReference>
<dbReference type="EMBL" id="QFYR01000001">
    <property type="protein sequence ID" value="RAK58088.1"/>
    <property type="molecule type" value="Genomic_DNA"/>
</dbReference>
<gene>
    <name evidence="1" type="ORF">DJ018_09325</name>
</gene>
<reference evidence="2" key="1">
    <citation type="submission" date="2018-05" db="EMBL/GenBank/DDBJ databases">
        <authorList>
            <person name="Li X."/>
        </authorList>
    </citation>
    <scope>NUCLEOTIDE SEQUENCE [LARGE SCALE GENOMIC DNA]</scope>
    <source>
        <strain evidence="2">YIM 73061</strain>
    </source>
</reference>
<dbReference type="Pfam" id="PF01904">
    <property type="entry name" value="DUF72"/>
    <property type="match status" value="1"/>
</dbReference>
<protein>
    <submittedName>
        <fullName evidence="1">DUF72 domain-containing protein</fullName>
    </submittedName>
</protein>
<name>A0A328AZ38_9CAUL</name>
<dbReference type="RefSeq" id="WP_111514538.1">
    <property type="nucleotide sequence ID" value="NZ_QFYR01000001.1"/>
</dbReference>
<dbReference type="PANTHER" id="PTHR30348:SF14">
    <property type="entry name" value="BLR8050 PROTEIN"/>
    <property type="match status" value="1"/>
</dbReference>
<evidence type="ECO:0000313" key="1">
    <source>
        <dbReference type="EMBL" id="RAK58088.1"/>
    </source>
</evidence>